<evidence type="ECO:0000256" key="4">
    <source>
        <dbReference type="ARBA" id="ARBA00022737"/>
    </source>
</evidence>
<dbReference type="PROSITE" id="PS50088">
    <property type="entry name" value="ANK_REPEAT"/>
    <property type="match status" value="4"/>
</dbReference>
<dbReference type="Pfam" id="PF00023">
    <property type="entry name" value="Ank"/>
    <property type="match status" value="1"/>
</dbReference>
<evidence type="ECO:0000256" key="8">
    <source>
        <dbReference type="PROSITE-ProRule" id="PRU00023"/>
    </source>
</evidence>
<evidence type="ECO:0000256" key="7">
    <source>
        <dbReference type="ARBA" id="ARBA00033987"/>
    </source>
</evidence>
<dbReference type="InterPro" id="IPR001660">
    <property type="entry name" value="SAM"/>
</dbReference>
<organism evidence="10 11">
    <name type="scientific">Meloidogyne hapla</name>
    <name type="common">Root-knot nematode worm</name>
    <dbReference type="NCBI Taxonomy" id="6305"/>
    <lineage>
        <taxon>Eukaryota</taxon>
        <taxon>Metazoa</taxon>
        <taxon>Ecdysozoa</taxon>
        <taxon>Nematoda</taxon>
        <taxon>Chromadorea</taxon>
        <taxon>Rhabditida</taxon>
        <taxon>Tylenchina</taxon>
        <taxon>Tylenchomorpha</taxon>
        <taxon>Tylenchoidea</taxon>
        <taxon>Meloidogynidae</taxon>
        <taxon>Meloidogyninae</taxon>
        <taxon>Meloidogyne</taxon>
    </lineage>
</organism>
<dbReference type="PANTHER" id="PTHR24171:SF8">
    <property type="entry name" value="BRCA1-ASSOCIATED RING DOMAIN PROTEIN 1"/>
    <property type="match status" value="1"/>
</dbReference>
<evidence type="ECO:0000256" key="2">
    <source>
        <dbReference type="ARBA" id="ARBA00022676"/>
    </source>
</evidence>
<dbReference type="PANTHER" id="PTHR24171">
    <property type="entry name" value="ANKYRIN REPEAT DOMAIN-CONTAINING PROTEIN 39-RELATED"/>
    <property type="match status" value="1"/>
</dbReference>
<evidence type="ECO:0000313" key="10">
    <source>
        <dbReference type="Proteomes" id="UP000095281"/>
    </source>
</evidence>
<dbReference type="Proteomes" id="UP000095281">
    <property type="component" value="Unplaced"/>
</dbReference>
<dbReference type="EC" id="2.4.2.30" evidence="1"/>
<dbReference type="OMA" id="LMYACYY"/>
<accession>A0A1I8AXI8</accession>
<protein>
    <recommendedName>
        <fullName evidence="1">NAD(+) ADP-ribosyltransferase</fullName>
        <ecNumber evidence="1">2.4.2.30</ecNumber>
    </recommendedName>
</protein>
<keyword evidence="5 8" id="KW-0040">ANK repeat</keyword>
<keyword evidence="4" id="KW-0677">Repeat</keyword>
<keyword evidence="10" id="KW-1185">Reference proteome</keyword>
<dbReference type="Pfam" id="PF07647">
    <property type="entry name" value="SAM_2"/>
    <property type="match status" value="1"/>
</dbReference>
<dbReference type="Pfam" id="PF12796">
    <property type="entry name" value="Ank_2"/>
    <property type="match status" value="1"/>
</dbReference>
<keyword evidence="2" id="KW-0328">Glycosyltransferase</keyword>
<dbReference type="PROSITE" id="PS50297">
    <property type="entry name" value="ANK_REP_REGION"/>
    <property type="match status" value="3"/>
</dbReference>
<proteinExistence type="inferred from homology"/>
<dbReference type="InterPro" id="IPR002110">
    <property type="entry name" value="Ankyrin_rpt"/>
</dbReference>
<dbReference type="Gene3D" id="1.10.150.50">
    <property type="entry name" value="Transcription Factor, Ets-1"/>
    <property type="match status" value="1"/>
</dbReference>
<feature type="repeat" description="ANK" evidence="8">
    <location>
        <begin position="55"/>
        <end position="87"/>
    </location>
</feature>
<dbReference type="GO" id="GO:0003950">
    <property type="term" value="F:NAD+ poly-ADP-ribosyltransferase activity"/>
    <property type="evidence" value="ECO:0007669"/>
    <property type="project" value="UniProtKB-EC"/>
</dbReference>
<evidence type="ECO:0000313" key="11">
    <source>
        <dbReference type="WBParaSite" id="MhA1_Contig107.frz3.gene23"/>
    </source>
</evidence>
<name>A0A1I8AXI8_MELHA</name>
<sequence length="372" mass="42640">MHESTQQILYLSLPPKNALDDLDYAEMDFWSATSLNSENIHDYNFEEEVNKKNSSEWTPLMYAAYLGHRELCQLLILKGAKVEECNERNQTALMLAASCGAVDVVRILLDFSAELNRRDQYGRSSLHYAVKYYHAVVVQLLLERGADPNLPDNNESTPLLAACENGDEKILSYLLDYKGNPNRRNKQGLDAYNLASDEKLLALLRRYKQEMEPALREALFQLDLQKYVKNLTEHGIKTLESLLQLTEKDLDDMGIGLLGPKRKLTNFIKETREKCAMPKTSNQQIPPNTPRQTPSTVQLQQKCDELSKLLMDQRRELIEQKRVNAQCRQTLTQLLTNGRCTACTDRTPRKGSIEELIRELDRMNARLGSFLL</sequence>
<keyword evidence="3" id="KW-0808">Transferase</keyword>
<evidence type="ECO:0000256" key="5">
    <source>
        <dbReference type="ARBA" id="ARBA00023043"/>
    </source>
</evidence>
<evidence type="ECO:0000256" key="6">
    <source>
        <dbReference type="ARBA" id="ARBA00024347"/>
    </source>
</evidence>
<dbReference type="PROSITE" id="PS50105">
    <property type="entry name" value="SAM_DOMAIN"/>
    <property type="match status" value="1"/>
</dbReference>
<dbReference type="InterPro" id="IPR013761">
    <property type="entry name" value="SAM/pointed_sf"/>
</dbReference>
<dbReference type="SMART" id="SM00454">
    <property type="entry name" value="SAM"/>
    <property type="match status" value="1"/>
</dbReference>
<reference evidence="11" key="1">
    <citation type="submission" date="2016-11" db="UniProtKB">
        <authorList>
            <consortium name="WormBaseParasite"/>
        </authorList>
    </citation>
    <scope>IDENTIFICATION</scope>
</reference>
<dbReference type="WBParaSite" id="MhA1_Contig107.frz3.gene23">
    <property type="protein sequence ID" value="MhA1_Contig107.frz3.gene23"/>
    <property type="gene ID" value="MhA1_Contig107.frz3.gene23"/>
</dbReference>
<feature type="repeat" description="ANK" evidence="8">
    <location>
        <begin position="121"/>
        <end position="153"/>
    </location>
</feature>
<comment type="catalytic activity">
    <reaction evidence="7">
        <text>NAD(+) + (ADP-D-ribosyl)n-acceptor = nicotinamide + (ADP-D-ribosyl)n+1-acceptor + H(+).</text>
        <dbReference type="EC" id="2.4.2.30"/>
    </reaction>
</comment>
<comment type="similarity">
    <text evidence="6">Belongs to the ARTD/PARP family.</text>
</comment>
<evidence type="ECO:0000256" key="1">
    <source>
        <dbReference type="ARBA" id="ARBA00012020"/>
    </source>
</evidence>
<dbReference type="SUPFAM" id="SSF47769">
    <property type="entry name" value="SAM/Pointed domain"/>
    <property type="match status" value="1"/>
</dbReference>
<evidence type="ECO:0000256" key="3">
    <source>
        <dbReference type="ARBA" id="ARBA00022695"/>
    </source>
</evidence>
<dbReference type="PRINTS" id="PR01415">
    <property type="entry name" value="ANKYRIN"/>
</dbReference>
<dbReference type="InterPro" id="IPR036770">
    <property type="entry name" value="Ankyrin_rpt-contain_sf"/>
</dbReference>
<feature type="repeat" description="ANK" evidence="8">
    <location>
        <begin position="88"/>
        <end position="120"/>
    </location>
</feature>
<dbReference type="AlphaFoldDB" id="A0A1I8AXI8"/>
<dbReference type="SUPFAM" id="SSF48403">
    <property type="entry name" value="Ankyrin repeat"/>
    <property type="match status" value="1"/>
</dbReference>
<evidence type="ECO:0000259" key="9">
    <source>
        <dbReference type="PROSITE" id="PS50105"/>
    </source>
</evidence>
<feature type="domain" description="SAM" evidence="9">
    <location>
        <begin position="217"/>
        <end position="274"/>
    </location>
</feature>
<feature type="repeat" description="ANK" evidence="8">
    <location>
        <begin position="154"/>
        <end position="186"/>
    </location>
</feature>
<dbReference type="SMART" id="SM00248">
    <property type="entry name" value="ANK"/>
    <property type="match status" value="4"/>
</dbReference>
<keyword evidence="3" id="KW-0548">Nucleotidyltransferase</keyword>
<dbReference type="GO" id="GO:0016779">
    <property type="term" value="F:nucleotidyltransferase activity"/>
    <property type="evidence" value="ECO:0007669"/>
    <property type="project" value="UniProtKB-KW"/>
</dbReference>
<dbReference type="Gene3D" id="1.25.40.20">
    <property type="entry name" value="Ankyrin repeat-containing domain"/>
    <property type="match status" value="2"/>
</dbReference>